<dbReference type="PANTHER" id="PTHR43214">
    <property type="entry name" value="TWO-COMPONENT RESPONSE REGULATOR"/>
    <property type="match status" value="1"/>
</dbReference>
<evidence type="ECO:0000259" key="4">
    <source>
        <dbReference type="PROSITE" id="PS50043"/>
    </source>
</evidence>
<comment type="caution">
    <text evidence="5">The sequence shown here is derived from an EMBL/GenBank/DDBJ whole genome shotgun (WGS) entry which is preliminary data.</text>
</comment>
<name>A0A8J3ATS0_9BACI</name>
<dbReference type="GO" id="GO:0003677">
    <property type="term" value="F:DNA binding"/>
    <property type="evidence" value="ECO:0007669"/>
    <property type="project" value="UniProtKB-KW"/>
</dbReference>
<keyword evidence="6" id="KW-1185">Reference proteome</keyword>
<dbReference type="Pfam" id="PF00196">
    <property type="entry name" value="GerE"/>
    <property type="match status" value="1"/>
</dbReference>
<accession>A0A8J3ATS0</accession>
<evidence type="ECO:0000256" key="3">
    <source>
        <dbReference type="ARBA" id="ARBA00023163"/>
    </source>
</evidence>
<evidence type="ECO:0000313" key="5">
    <source>
        <dbReference type="EMBL" id="GGI16421.1"/>
    </source>
</evidence>
<dbReference type="RefSeq" id="WP_158093280.1">
    <property type="nucleotide sequence ID" value="NZ_BMHB01000002.1"/>
</dbReference>
<dbReference type="PRINTS" id="PR00038">
    <property type="entry name" value="HTHLUXR"/>
</dbReference>
<keyword evidence="1" id="KW-0805">Transcription regulation</keyword>
<dbReference type="EMBL" id="BMHB01000002">
    <property type="protein sequence ID" value="GGI16421.1"/>
    <property type="molecule type" value="Genomic_DNA"/>
</dbReference>
<protein>
    <submittedName>
        <fullName evidence="5">Transcriptional regulatory protein DegU</fullName>
    </submittedName>
</protein>
<dbReference type="InterPro" id="IPR000792">
    <property type="entry name" value="Tscrpt_reg_LuxR_C"/>
</dbReference>
<dbReference type="SMART" id="SM00421">
    <property type="entry name" value="HTH_LUXR"/>
    <property type="match status" value="1"/>
</dbReference>
<evidence type="ECO:0000256" key="2">
    <source>
        <dbReference type="ARBA" id="ARBA00023125"/>
    </source>
</evidence>
<dbReference type="SUPFAM" id="SSF46894">
    <property type="entry name" value="C-terminal effector domain of the bipartite response regulators"/>
    <property type="match status" value="1"/>
</dbReference>
<dbReference type="CDD" id="cd06170">
    <property type="entry name" value="LuxR_C_like"/>
    <property type="match status" value="1"/>
</dbReference>
<proteinExistence type="predicted"/>
<dbReference type="GO" id="GO:0006355">
    <property type="term" value="P:regulation of DNA-templated transcription"/>
    <property type="evidence" value="ECO:0007669"/>
    <property type="project" value="InterPro"/>
</dbReference>
<dbReference type="Gene3D" id="3.40.50.2300">
    <property type="match status" value="1"/>
</dbReference>
<dbReference type="PROSITE" id="PS00622">
    <property type="entry name" value="HTH_LUXR_1"/>
    <property type="match status" value="1"/>
</dbReference>
<keyword evidence="2" id="KW-0238">DNA-binding</keyword>
<gene>
    <name evidence="5" type="primary">degU</name>
    <name evidence="5" type="ORF">GCM10007380_32880</name>
</gene>
<dbReference type="Proteomes" id="UP000626244">
    <property type="component" value="Unassembled WGS sequence"/>
</dbReference>
<dbReference type="OrthoDB" id="9789465at2"/>
<dbReference type="InterPro" id="IPR039420">
    <property type="entry name" value="WalR-like"/>
</dbReference>
<dbReference type="AlphaFoldDB" id="A0A8J3ATS0"/>
<dbReference type="InterPro" id="IPR016032">
    <property type="entry name" value="Sig_transdc_resp-reg_C-effctor"/>
</dbReference>
<feature type="domain" description="HTH luxR-type" evidence="4">
    <location>
        <begin position="157"/>
        <end position="222"/>
    </location>
</feature>
<evidence type="ECO:0000256" key="1">
    <source>
        <dbReference type="ARBA" id="ARBA00023015"/>
    </source>
</evidence>
<evidence type="ECO:0000313" key="6">
    <source>
        <dbReference type="Proteomes" id="UP000626244"/>
    </source>
</evidence>
<sequence>MLATKSDFINRKNNTVIFVESLLFLSGICRILEYYQIVVERIPFFDDLFQTDCLNSIFICEVASKDMETKTKSILKNDSSTKVIIIKDELKVNEIEAFVDLGVKGCLQSDLDEVYLVMTVKQVHLGNLFIDYRFTNEIFREYKSYKKIYKQKHTVDLESINTLLTRREYEILKLLAEGCTNNQISERLYISEKTVKNHVSNILAKMQVQDRLNAVIKGGRHNWIKIDAC</sequence>
<dbReference type="PANTHER" id="PTHR43214:SF39">
    <property type="entry name" value="TRANSCRIPTIONAL REGULATORY PROTEIN DEGU"/>
    <property type="match status" value="1"/>
</dbReference>
<reference evidence="6" key="1">
    <citation type="journal article" date="2019" name="Int. J. Syst. Evol. Microbiol.">
        <title>The Global Catalogue of Microorganisms (GCM) 10K type strain sequencing project: providing services to taxonomists for standard genome sequencing and annotation.</title>
        <authorList>
            <consortium name="The Broad Institute Genomics Platform"/>
            <consortium name="The Broad Institute Genome Sequencing Center for Infectious Disease"/>
            <person name="Wu L."/>
            <person name="Ma J."/>
        </authorList>
    </citation>
    <scope>NUCLEOTIDE SEQUENCE [LARGE SCALE GENOMIC DNA]</scope>
    <source>
        <strain evidence="6">CGMCC 1.14993</strain>
    </source>
</reference>
<dbReference type="PROSITE" id="PS50043">
    <property type="entry name" value="HTH_LUXR_2"/>
    <property type="match status" value="1"/>
</dbReference>
<organism evidence="5 6">
    <name type="scientific">Gottfriedia solisilvae</name>
    <dbReference type="NCBI Taxonomy" id="1516104"/>
    <lineage>
        <taxon>Bacteria</taxon>
        <taxon>Bacillati</taxon>
        <taxon>Bacillota</taxon>
        <taxon>Bacilli</taxon>
        <taxon>Bacillales</taxon>
        <taxon>Bacillaceae</taxon>
        <taxon>Gottfriedia</taxon>
    </lineage>
</organism>
<keyword evidence="3" id="KW-0804">Transcription</keyword>